<dbReference type="OrthoDB" id="10604312at2759"/>
<gene>
    <name evidence="1" type="ORF">TrCOL_g4111</name>
</gene>
<protein>
    <recommendedName>
        <fullName evidence="3">Ankyrin repeat protein</fullName>
    </recommendedName>
</protein>
<comment type="caution">
    <text evidence="1">The sequence shown here is derived from an EMBL/GenBank/DDBJ whole genome shotgun (WGS) entry which is preliminary data.</text>
</comment>
<proteinExistence type="predicted"/>
<dbReference type="InterPro" id="IPR036770">
    <property type="entry name" value="Ankyrin_rpt-contain_sf"/>
</dbReference>
<dbReference type="Gene3D" id="1.25.40.20">
    <property type="entry name" value="Ankyrin repeat-containing domain"/>
    <property type="match status" value="1"/>
</dbReference>
<dbReference type="EMBL" id="BRYA01000597">
    <property type="protein sequence ID" value="GMI24951.1"/>
    <property type="molecule type" value="Genomic_DNA"/>
</dbReference>
<dbReference type="AlphaFoldDB" id="A0A9W7L3B3"/>
<dbReference type="Proteomes" id="UP001165065">
    <property type="component" value="Unassembled WGS sequence"/>
</dbReference>
<keyword evidence="2" id="KW-1185">Reference proteome</keyword>
<evidence type="ECO:0000313" key="1">
    <source>
        <dbReference type="EMBL" id="GMI24951.1"/>
    </source>
</evidence>
<reference evidence="2" key="1">
    <citation type="journal article" date="2023" name="Commun. Biol.">
        <title>Genome analysis of Parmales, the sister group of diatoms, reveals the evolutionary specialization of diatoms from phago-mixotrophs to photoautotrophs.</title>
        <authorList>
            <person name="Ban H."/>
            <person name="Sato S."/>
            <person name="Yoshikawa S."/>
            <person name="Yamada K."/>
            <person name="Nakamura Y."/>
            <person name="Ichinomiya M."/>
            <person name="Sato N."/>
            <person name="Blanc-Mathieu R."/>
            <person name="Endo H."/>
            <person name="Kuwata A."/>
            <person name="Ogata H."/>
        </authorList>
    </citation>
    <scope>NUCLEOTIDE SEQUENCE [LARGE SCALE GENOMIC DNA]</scope>
</reference>
<sequence>MLIESLVDANPVGLLTADPQDGCLPIHLCCEASSPTPTTSSSSRSNNANPGNPHVLASLKVLLSRKAEEQCQAPDVDGDLAIHRACYKRVGVEALELLCQAYPNAVAVSNKEGDRAVEVALKRDCGREVVGKLVERMKDIQGEGGKLPEVNAMAMWACKKKEAERVKAVEDIVRWRIEQLEIEALLLEKSSIRKGSLDAQAFSDARSALVYISREFPAVFGELAMLPADVATEEGMRDNLRRVAPLLARINRNSEVGGQEL</sequence>
<organism evidence="1 2">
    <name type="scientific">Triparma columacea</name>
    <dbReference type="NCBI Taxonomy" id="722753"/>
    <lineage>
        <taxon>Eukaryota</taxon>
        <taxon>Sar</taxon>
        <taxon>Stramenopiles</taxon>
        <taxon>Ochrophyta</taxon>
        <taxon>Bolidophyceae</taxon>
        <taxon>Parmales</taxon>
        <taxon>Triparmaceae</taxon>
        <taxon>Triparma</taxon>
    </lineage>
</organism>
<accession>A0A9W7L3B3</accession>
<evidence type="ECO:0000313" key="2">
    <source>
        <dbReference type="Proteomes" id="UP001165065"/>
    </source>
</evidence>
<name>A0A9W7L3B3_9STRA</name>
<evidence type="ECO:0008006" key="3">
    <source>
        <dbReference type="Google" id="ProtNLM"/>
    </source>
</evidence>